<evidence type="ECO:0000313" key="8">
    <source>
        <dbReference type="EMBL" id="CBL51054.1"/>
    </source>
</evidence>
<dbReference type="InterPro" id="IPR016007">
    <property type="entry name" value="Alpha_rhamnosid"/>
</dbReference>
<keyword evidence="3" id="KW-0378">Hydrolase</keyword>
<dbReference type="EMBL" id="FN692037">
    <property type="protein sequence ID" value="CBL51054.1"/>
    <property type="molecule type" value="Genomic_DNA"/>
</dbReference>
<dbReference type="Pfam" id="PF05592">
    <property type="entry name" value="Bac_rhamnosid"/>
    <property type="match status" value="1"/>
</dbReference>
<dbReference type="InterPro" id="IPR008902">
    <property type="entry name" value="Rhamnosid_concanavalin"/>
</dbReference>
<dbReference type="InterPro" id="IPR012341">
    <property type="entry name" value="6hp_glycosidase-like_sf"/>
</dbReference>
<evidence type="ECO:0000259" key="7">
    <source>
        <dbReference type="Pfam" id="PF17390"/>
    </source>
</evidence>
<dbReference type="CAZy" id="GH78">
    <property type="family name" value="Glycoside Hydrolase Family 78"/>
</dbReference>
<feature type="domain" description="Alpha-L-rhamnosidase six-hairpin glycosidase" evidence="6">
    <location>
        <begin position="400"/>
        <end position="747"/>
    </location>
</feature>
<comment type="catalytic activity">
    <reaction evidence="1">
        <text>Hydrolysis of terminal non-reducing alpha-L-rhamnose residues in alpha-L-rhamnosides.</text>
        <dbReference type="EC" id="3.2.1.40"/>
    </reaction>
</comment>
<dbReference type="Pfam" id="PF17390">
    <property type="entry name" value="Bac_rhamnosid_C"/>
    <property type="match status" value="1"/>
</dbReference>
<proteinExistence type="predicted"/>
<dbReference type="Proteomes" id="UP000002371">
    <property type="component" value="Chromosome"/>
</dbReference>
<dbReference type="KEGG" id="lcr:LCRIS_01607"/>
<evidence type="ECO:0000259" key="4">
    <source>
        <dbReference type="Pfam" id="PF05592"/>
    </source>
</evidence>
<dbReference type="Gene3D" id="2.60.120.260">
    <property type="entry name" value="Galactose-binding domain-like"/>
    <property type="match status" value="2"/>
</dbReference>
<dbReference type="eggNOG" id="COG3408">
    <property type="taxonomic scope" value="Bacteria"/>
</dbReference>
<feature type="domain" description="Alpha-L-rhamnosidase concanavalin-like" evidence="4">
    <location>
        <begin position="297"/>
        <end position="394"/>
    </location>
</feature>
<dbReference type="PATRIC" id="fig|748671.3.peg.1582"/>
<dbReference type="Pfam" id="PF17389">
    <property type="entry name" value="Bac_rhamnosid6H"/>
    <property type="match status" value="1"/>
</dbReference>
<dbReference type="EC" id="3.2.1.40" evidence="2"/>
<organism evidence="8 9">
    <name type="scientific">Lactobacillus crispatus (strain ST1)</name>
    <dbReference type="NCBI Taxonomy" id="748671"/>
    <lineage>
        <taxon>Bacteria</taxon>
        <taxon>Bacillati</taxon>
        <taxon>Bacillota</taxon>
        <taxon>Bacilli</taxon>
        <taxon>Lactobacillales</taxon>
        <taxon>Lactobacillaceae</taxon>
        <taxon>Lactobacillus</taxon>
    </lineage>
</organism>
<dbReference type="Pfam" id="PF08531">
    <property type="entry name" value="Bac_rhamnosid_N"/>
    <property type="match status" value="1"/>
</dbReference>
<reference evidence="8 9" key="1">
    <citation type="journal article" date="2010" name="J. Bacteriol.">
        <title>Genome sequence of Lactobacillus crispatus ST1.</title>
        <authorList>
            <person name="Ojala T."/>
            <person name="Kuparinen V."/>
            <person name="Koskinen J.P."/>
            <person name="Alatalo E."/>
            <person name="Holm L."/>
            <person name="Auvinen P."/>
            <person name="Edelman S."/>
            <person name="Westerlund-Wikstrom B."/>
            <person name="Korhonen T.K."/>
            <person name="Paulin L."/>
            <person name="Kankainen M."/>
        </authorList>
    </citation>
    <scope>NUCLEOTIDE SEQUENCE [LARGE SCALE GENOMIC DNA]</scope>
    <source>
        <strain evidence="8 9">ST1</strain>
    </source>
</reference>
<dbReference type="Gene3D" id="1.50.10.10">
    <property type="match status" value="1"/>
</dbReference>
<feature type="domain" description="Alpha-L-rhamnosidase C-terminal" evidence="7">
    <location>
        <begin position="758"/>
        <end position="816"/>
    </location>
</feature>
<evidence type="ECO:0000256" key="3">
    <source>
        <dbReference type="ARBA" id="ARBA00022801"/>
    </source>
</evidence>
<dbReference type="PANTHER" id="PTHR33307:SF6">
    <property type="entry name" value="ALPHA-RHAMNOSIDASE (EUROFUNG)-RELATED"/>
    <property type="match status" value="1"/>
</dbReference>
<dbReference type="InterPro" id="IPR035396">
    <property type="entry name" value="Bac_rhamnosid6H"/>
</dbReference>
<accession>D5GZ45</accession>
<evidence type="ECO:0000256" key="1">
    <source>
        <dbReference type="ARBA" id="ARBA00001445"/>
    </source>
</evidence>
<dbReference type="SUPFAM" id="SSF48208">
    <property type="entry name" value="Six-hairpin glycosidases"/>
    <property type="match status" value="1"/>
</dbReference>
<gene>
    <name evidence="8" type="ordered locus">LCRIS_01607</name>
</gene>
<reference key="2">
    <citation type="submission" date="2010-03" db="EMBL/GenBank/DDBJ databases">
        <title>Genome Sequence of Lactobacillus crispatus ST1.</title>
        <authorList>
            <person name="Ojala T."/>
            <person name="Kuparinen V."/>
            <person name="Koskinen J.P."/>
            <person name="Alatalo E."/>
            <person name="Holm L."/>
            <person name="Auvinen P."/>
            <person name="Edelman S."/>
            <person name="Westerlund-Wikstroem B."/>
            <person name="Korhonen T.K."/>
            <person name="Paulin L."/>
            <person name="Kankainen M."/>
        </authorList>
    </citation>
    <scope>NUCLEOTIDE SEQUENCE</scope>
    <source>
        <strain>ST1</strain>
    </source>
</reference>
<feature type="domain" description="Bacterial alpha-L-rhamnosidase N-terminal" evidence="5">
    <location>
        <begin position="127"/>
        <end position="287"/>
    </location>
</feature>
<protein>
    <recommendedName>
        <fullName evidence="2">alpha-L-rhamnosidase</fullName>
        <ecNumber evidence="2">3.2.1.40</ecNumber>
    </recommendedName>
</protein>
<dbReference type="HOGENOM" id="CLU_002926_0_1_9"/>
<name>D5GZ45_LACCS</name>
<dbReference type="GO" id="GO:0005975">
    <property type="term" value="P:carbohydrate metabolic process"/>
    <property type="evidence" value="ECO:0007669"/>
    <property type="project" value="InterPro"/>
</dbReference>
<dbReference type="InterPro" id="IPR008928">
    <property type="entry name" value="6-hairpin_glycosidase_sf"/>
</dbReference>
<dbReference type="GO" id="GO:0030596">
    <property type="term" value="F:alpha-L-rhamnosidase activity"/>
    <property type="evidence" value="ECO:0007669"/>
    <property type="project" value="UniProtKB-EC"/>
</dbReference>
<dbReference type="PANTHER" id="PTHR33307">
    <property type="entry name" value="ALPHA-RHAMNOSIDASE (EUROFUNG)"/>
    <property type="match status" value="1"/>
</dbReference>
<dbReference type="AlphaFoldDB" id="D5GZ45"/>
<evidence type="ECO:0000259" key="5">
    <source>
        <dbReference type="Pfam" id="PF08531"/>
    </source>
</evidence>
<dbReference type="RefSeq" id="WP_013086758.1">
    <property type="nucleotide sequence ID" value="NC_014106.1"/>
</dbReference>
<evidence type="ECO:0000256" key="2">
    <source>
        <dbReference type="ARBA" id="ARBA00012652"/>
    </source>
</evidence>
<dbReference type="InterPro" id="IPR013737">
    <property type="entry name" value="Bac_rhamnosid_N"/>
</dbReference>
<dbReference type="InterPro" id="IPR035398">
    <property type="entry name" value="Bac_rhamnosid_C"/>
</dbReference>
<sequence length="920" mass="104872">MKLVRIEVNHMETPIGFNLDNHLHLVGFLDGPVTSKLQRKLIIKAHDKEIVTFDWENADNLIFDFPINLTARTRYEVEMSVKNDREMSTATTYFETGQIDETLKGKWIGTEHKDLHSIILYKKFTTKDVKKARLYISGLGLFEAYLDGNKIGNEFLTPGFTDYNYDLQIESYDLTTELLKSGEHTLAIMLGDGWYRGKLGLKVHGGQPNNYGDQLMAIADLRINDDQQIIVTDKSWQVTTSPITHSGIYYGEDLDDNRQLNELANAIELTSPTKHLVDRQSLPIQRHEQFSVKEIIKTPSGATVLDFGQNMAGWLEFKNTIPKGEKVSIEFGEIMLDGEFYRDNLRSARAQFTYVSDGKEKWVRPHFTYFGFRYVKLNDFEGEIDPNNFRAVALYSNMIETGEIITNNSDVNRLFENVKWGQKSNFIDIPTDCPQRDERLGWTGDAAIFSKTASYNMDTYQFLKKYAYDIAVEQSKNNGFVPLYVPAVDTKDGGKAVWSDAATIIPWIAYKRTGDLAILRQNIGAMMSWVDWIHDRAVSHGQEYLWLGDDQLGDWLALDTEDIMKLKGKTPDDLIASAYYYYSAKLVSQSAETLNMKHEKQYYGQLAKLIKHAFINHFFTKDGLSIADTQTGLALCLSFKLYPANAKDNLINKLVEKVEVNQNHLNTGFVGTPLLLPALTDNGQQDLALRLFLNTDFPSWLFEVKNGATTIWERWNSVDSEGHIAQNGMNSLNHYSSGAVMEWAYEDLLGLKQNGNDAVFKPMLTAKLNQISGQIALPTGIVKVAWHIKSSKLIHLEMDIPYGSHLKLILPKHEQDIPTIFKSGHYELDVEVINPIVEAFDVHTPLAEYRNQTSLTKKLSELVPFWGFLAMPGNMDHFAKYSLLQLSREMRGIGFKPFTQEDIEKINQLFKEYHFKGAEK</sequence>
<evidence type="ECO:0000259" key="6">
    <source>
        <dbReference type="Pfam" id="PF17389"/>
    </source>
</evidence>
<evidence type="ECO:0000313" key="9">
    <source>
        <dbReference type="Proteomes" id="UP000002371"/>
    </source>
</evidence>